<dbReference type="Proteomes" id="UP000028933">
    <property type="component" value="Chromosome"/>
</dbReference>
<dbReference type="InterPro" id="IPR027471">
    <property type="entry name" value="YbeD-like_sf"/>
</dbReference>
<accession>A0A077EEQ1</accession>
<dbReference type="RefSeq" id="WP_009088455.1">
    <property type="nucleotide sequence ID" value="NZ_CP007547.1"/>
</dbReference>
<dbReference type="KEGG" id="eao:BD94_2281"/>
<evidence type="ECO:0000313" key="2">
    <source>
        <dbReference type="Proteomes" id="UP000028933"/>
    </source>
</evidence>
<dbReference type="EMBL" id="CP007547">
    <property type="protein sequence ID" value="AIL46056.1"/>
    <property type="molecule type" value="Genomic_DNA"/>
</dbReference>
<name>A0A077EEQ1_9FLAO</name>
<proteinExistence type="predicted"/>
<reference evidence="1" key="1">
    <citation type="journal article" date="2013" name="Lancet">
        <title>First case of E anophelis outbreak in an intensive-care unit.</title>
        <authorList>
            <person name="Teo J."/>
            <person name="Tan S.Y."/>
            <person name="Tay M."/>
            <person name="Ding Y."/>
            <person name="Kjelleberg S."/>
            <person name="Givskov M."/>
            <person name="Lin R.T."/>
            <person name="Yang L."/>
        </authorList>
    </citation>
    <scope>NUCLEOTIDE SEQUENCE [LARGE SCALE GENOMIC DNA]</scope>
    <source>
        <strain evidence="1">NUHP1</strain>
    </source>
</reference>
<dbReference type="eggNOG" id="COG2921">
    <property type="taxonomic scope" value="Bacteria"/>
</dbReference>
<evidence type="ECO:0000313" key="1">
    <source>
        <dbReference type="EMBL" id="AIL46056.1"/>
    </source>
</evidence>
<dbReference type="HOGENOM" id="CLU_175559_0_0_10"/>
<sequence>MSKENNINKAPNPEEFYKKLQTQLEEHHNFPEDYTFKFIIENNPSLLTDIYKVFDETKNTFSTRESSNGKYISCTIVAFVLDAEHVIKLYKETAKIEGVIML</sequence>
<dbReference type="InterPro" id="IPR007454">
    <property type="entry name" value="UPF0250_YbeD-like"/>
</dbReference>
<gene>
    <name evidence="1" type="ORF">BD94_2281</name>
</gene>
<reference evidence="1" key="2">
    <citation type="journal article" date="2015" name="Genome Biol. Evol.">
        <title>Complete Genome Sequence and Transcriptomic Analysis of the Novel Pathogen Elizabethkingia anophelis in Response to Oxidative Stress.</title>
        <authorList>
            <person name="Li Y."/>
            <person name="Liu Y."/>
            <person name="Chew S.C."/>
            <person name="Tay M."/>
            <person name="Salido M.M."/>
            <person name="Teo J."/>
            <person name="Lauro F.M."/>
            <person name="Givskov M."/>
            <person name="Yang L."/>
        </authorList>
    </citation>
    <scope>NUCLEOTIDE SEQUENCE</scope>
    <source>
        <strain evidence="1">NUHP1</strain>
    </source>
</reference>
<dbReference type="Pfam" id="PF04359">
    <property type="entry name" value="DUF493"/>
    <property type="match status" value="1"/>
</dbReference>
<dbReference type="GeneID" id="56683357"/>
<dbReference type="SUPFAM" id="SSF117991">
    <property type="entry name" value="YbeD/HP0495-like"/>
    <property type="match status" value="1"/>
</dbReference>
<dbReference type="AlphaFoldDB" id="A0A077EEQ1"/>
<dbReference type="Gene3D" id="3.30.70.260">
    <property type="match status" value="1"/>
</dbReference>
<evidence type="ECO:0008006" key="3">
    <source>
        <dbReference type="Google" id="ProtNLM"/>
    </source>
</evidence>
<organism evidence="1 2">
    <name type="scientific">Elizabethkingia anophelis NUHP1</name>
    <dbReference type="NCBI Taxonomy" id="1338011"/>
    <lineage>
        <taxon>Bacteria</taxon>
        <taxon>Pseudomonadati</taxon>
        <taxon>Bacteroidota</taxon>
        <taxon>Flavobacteriia</taxon>
        <taxon>Flavobacteriales</taxon>
        <taxon>Weeksellaceae</taxon>
        <taxon>Elizabethkingia</taxon>
    </lineage>
</organism>
<dbReference type="STRING" id="1338011.BD94_2281"/>
<protein>
    <recommendedName>
        <fullName evidence="3">DUF493 domain-containing protein</fullName>
    </recommendedName>
</protein>